<evidence type="ECO:0000256" key="3">
    <source>
        <dbReference type="SAM" id="MobiDB-lite"/>
    </source>
</evidence>
<evidence type="ECO:0000259" key="5">
    <source>
        <dbReference type="SMART" id="SM00906"/>
    </source>
</evidence>
<dbReference type="CDD" id="cd12148">
    <property type="entry name" value="fungal_TF_MHR"/>
    <property type="match status" value="1"/>
</dbReference>
<evidence type="ECO:0008006" key="8">
    <source>
        <dbReference type="Google" id="ProtNLM"/>
    </source>
</evidence>
<dbReference type="EMBL" id="JARJCN010000019">
    <property type="protein sequence ID" value="KAJ7091951.1"/>
    <property type="molecule type" value="Genomic_DNA"/>
</dbReference>
<evidence type="ECO:0000313" key="7">
    <source>
        <dbReference type="Proteomes" id="UP001222325"/>
    </source>
</evidence>
<dbReference type="PANTHER" id="PTHR46910">
    <property type="entry name" value="TRANSCRIPTION FACTOR PDR1"/>
    <property type="match status" value="1"/>
</dbReference>
<dbReference type="GO" id="GO:0008270">
    <property type="term" value="F:zinc ion binding"/>
    <property type="evidence" value="ECO:0007669"/>
    <property type="project" value="InterPro"/>
</dbReference>
<evidence type="ECO:0000313" key="6">
    <source>
        <dbReference type="EMBL" id="KAJ7091951.1"/>
    </source>
</evidence>
<sequence>MSSSTPPAIEGARGRPIRTVRSEVIVEGTKKRRLRGACDICRRQKSDSAKMPGNKCSNCVAFNSECTHDLSQSKTVYQDTFLAHSSLRKRHNNDPAAEKTSAGEPAPVEQTIKNIVDGLLCQTPPYQVPKDHEALLKLLLEVARYARSLERELDACRDRTSPSSSDQAHTLPSEQRGSSSVSPKAEEQDEEDVTGVVIDLQKLPAHLRRITTDTSVLFVQAAIEAARENDSSDSIPRLTRPEYWAPQPWETYPEASVIQSFPPDDLLWDLVDIYFTQINIFWFVLHRPTFEKSIRDGLHLRDHRFGATVLAVCAVASRNSPDKRVLLLGTRYETSAGWEWFRQIPRPFSSPLVGTASLYELQLCCLYLMYQQMGSDVESCWLLSGIGILHAQDIGAHRGPNQDHPFALRELTNRCVHYLSIYDAICSACYGRPRVACRFNLTLPTLCDDEYWEHPDPEKAFKQPAGTPCRVAYLAAYINLIEIFSLSWRDKGQYADYTGKKYLDADTVAELDSRLNKWAEEIPEHLLWNPYMEDDVFFEQSVALYASFYHVQILVHRPSIPTRRRPSSTIFKPLAICANAARSSSHVVDVKLRRGAFISYHTLKSAFDSAVALVLNISGGARSGLSIGTDRELVDVYKCMALVRQAERRWQNAGRCYDMLCELLAGSKLPLPPVEPPSTQWIDNPRGVKHASGIPDFEGRTEDPESYPEDLFYLPMVVEDLGRLPIYGSIESSEMDILDRITPIDILDGSADPLSSGMDFPVSSTEMNLNPYLQCWEPYYSGVDELTQILQTTPSEDLPP</sequence>
<evidence type="ECO:0000256" key="1">
    <source>
        <dbReference type="ARBA" id="ARBA00022723"/>
    </source>
</evidence>
<dbReference type="AlphaFoldDB" id="A0AAD6XNS1"/>
<feature type="domain" description="Xylanolytic transcriptional activator regulatory" evidence="5">
    <location>
        <begin position="380"/>
        <end position="450"/>
    </location>
</feature>
<dbReference type="SMART" id="SM00906">
    <property type="entry name" value="Fungal_trans"/>
    <property type="match status" value="1"/>
</dbReference>
<dbReference type="PANTHER" id="PTHR46910:SF38">
    <property type="entry name" value="ZN(2)-C6 FUNGAL-TYPE DOMAIN-CONTAINING PROTEIN"/>
    <property type="match status" value="1"/>
</dbReference>
<dbReference type="GO" id="GO:0006351">
    <property type="term" value="P:DNA-templated transcription"/>
    <property type="evidence" value="ECO:0007669"/>
    <property type="project" value="InterPro"/>
</dbReference>
<dbReference type="CDD" id="cd00067">
    <property type="entry name" value="GAL4"/>
    <property type="match status" value="1"/>
</dbReference>
<dbReference type="SUPFAM" id="SSF57701">
    <property type="entry name" value="Zn2/Cys6 DNA-binding domain"/>
    <property type="match status" value="1"/>
</dbReference>
<dbReference type="InterPro" id="IPR007219">
    <property type="entry name" value="XnlR_reg_dom"/>
</dbReference>
<protein>
    <recommendedName>
        <fullName evidence="8">Zn(2)-C6 fungal-type domain-containing protein</fullName>
    </recommendedName>
</protein>
<feature type="region of interest" description="Disordered" evidence="3">
    <location>
        <begin position="156"/>
        <end position="193"/>
    </location>
</feature>
<keyword evidence="1" id="KW-0479">Metal-binding</keyword>
<reference evidence="6" key="1">
    <citation type="submission" date="2023-03" db="EMBL/GenBank/DDBJ databases">
        <title>Massive genome expansion in bonnet fungi (Mycena s.s.) driven by repeated elements and novel gene families across ecological guilds.</title>
        <authorList>
            <consortium name="Lawrence Berkeley National Laboratory"/>
            <person name="Harder C.B."/>
            <person name="Miyauchi S."/>
            <person name="Viragh M."/>
            <person name="Kuo A."/>
            <person name="Thoen E."/>
            <person name="Andreopoulos B."/>
            <person name="Lu D."/>
            <person name="Skrede I."/>
            <person name="Drula E."/>
            <person name="Henrissat B."/>
            <person name="Morin E."/>
            <person name="Kohler A."/>
            <person name="Barry K."/>
            <person name="LaButti K."/>
            <person name="Morin E."/>
            <person name="Salamov A."/>
            <person name="Lipzen A."/>
            <person name="Mereny Z."/>
            <person name="Hegedus B."/>
            <person name="Baldrian P."/>
            <person name="Stursova M."/>
            <person name="Weitz H."/>
            <person name="Taylor A."/>
            <person name="Grigoriev I.V."/>
            <person name="Nagy L.G."/>
            <person name="Martin F."/>
            <person name="Kauserud H."/>
        </authorList>
    </citation>
    <scope>NUCLEOTIDE SEQUENCE</scope>
    <source>
        <strain evidence="6">CBHHK173m</strain>
    </source>
</reference>
<feature type="domain" description="Zn(2)-C6 fungal-type" evidence="4">
    <location>
        <begin position="32"/>
        <end position="77"/>
    </location>
</feature>
<comment type="caution">
    <text evidence="6">The sequence shown here is derived from an EMBL/GenBank/DDBJ whole genome shotgun (WGS) entry which is preliminary data.</text>
</comment>
<dbReference type="Proteomes" id="UP001222325">
    <property type="component" value="Unassembled WGS sequence"/>
</dbReference>
<proteinExistence type="predicted"/>
<dbReference type="SMART" id="SM00066">
    <property type="entry name" value="GAL4"/>
    <property type="match status" value="1"/>
</dbReference>
<dbReference type="InterPro" id="IPR001138">
    <property type="entry name" value="Zn2Cys6_DnaBD"/>
</dbReference>
<dbReference type="InterPro" id="IPR050987">
    <property type="entry name" value="AtrR-like"/>
</dbReference>
<organism evidence="6 7">
    <name type="scientific">Mycena belliarum</name>
    <dbReference type="NCBI Taxonomy" id="1033014"/>
    <lineage>
        <taxon>Eukaryota</taxon>
        <taxon>Fungi</taxon>
        <taxon>Dikarya</taxon>
        <taxon>Basidiomycota</taxon>
        <taxon>Agaricomycotina</taxon>
        <taxon>Agaricomycetes</taxon>
        <taxon>Agaricomycetidae</taxon>
        <taxon>Agaricales</taxon>
        <taxon>Marasmiineae</taxon>
        <taxon>Mycenaceae</taxon>
        <taxon>Mycena</taxon>
    </lineage>
</organism>
<dbReference type="GO" id="GO:0000981">
    <property type="term" value="F:DNA-binding transcription factor activity, RNA polymerase II-specific"/>
    <property type="evidence" value="ECO:0007669"/>
    <property type="project" value="InterPro"/>
</dbReference>
<dbReference type="GO" id="GO:0003677">
    <property type="term" value="F:DNA binding"/>
    <property type="evidence" value="ECO:0007669"/>
    <property type="project" value="InterPro"/>
</dbReference>
<dbReference type="InterPro" id="IPR036864">
    <property type="entry name" value="Zn2-C6_fun-type_DNA-bd_sf"/>
</dbReference>
<evidence type="ECO:0000256" key="2">
    <source>
        <dbReference type="ARBA" id="ARBA00023242"/>
    </source>
</evidence>
<name>A0AAD6XNS1_9AGAR</name>
<feature type="compositionally biased region" description="Polar residues" evidence="3">
    <location>
        <begin position="161"/>
        <end position="182"/>
    </location>
</feature>
<accession>A0AAD6XNS1</accession>
<evidence type="ECO:0000259" key="4">
    <source>
        <dbReference type="SMART" id="SM00066"/>
    </source>
</evidence>
<feature type="region of interest" description="Disordered" evidence="3">
    <location>
        <begin position="87"/>
        <end position="107"/>
    </location>
</feature>
<gene>
    <name evidence="6" type="ORF">B0H15DRAFT_834715</name>
</gene>
<keyword evidence="7" id="KW-1185">Reference proteome</keyword>
<keyword evidence="2" id="KW-0539">Nucleus</keyword>
<dbReference type="Pfam" id="PF04082">
    <property type="entry name" value="Fungal_trans"/>
    <property type="match status" value="1"/>
</dbReference>